<dbReference type="AlphaFoldDB" id="A0A5B7K5B6"/>
<evidence type="ECO:0000313" key="2">
    <source>
        <dbReference type="EMBL" id="MPD00468.1"/>
    </source>
</evidence>
<sequence length="58" mass="7058">MKKWQLQIQPRSPFWGGDQKCPQVGLLFCWRPKMSWNLPHFFFINFGTFVVFHLIFNL</sequence>
<dbReference type="EMBL" id="VSRR010123036">
    <property type="protein sequence ID" value="MPD00468.1"/>
    <property type="molecule type" value="Genomic_DNA"/>
</dbReference>
<comment type="caution">
    <text evidence="2">The sequence shown here is derived from an EMBL/GenBank/DDBJ whole genome shotgun (WGS) entry which is preliminary data.</text>
</comment>
<accession>A0A5B7K5B6</accession>
<feature type="transmembrane region" description="Helical" evidence="1">
    <location>
        <begin position="38"/>
        <end position="56"/>
    </location>
</feature>
<reference evidence="2 3" key="1">
    <citation type="submission" date="2019-05" db="EMBL/GenBank/DDBJ databases">
        <title>Another draft genome of Portunus trituberculatus and its Hox gene families provides insights of decapod evolution.</title>
        <authorList>
            <person name="Jeong J.-H."/>
            <person name="Song I."/>
            <person name="Kim S."/>
            <person name="Choi T."/>
            <person name="Kim D."/>
            <person name="Ryu S."/>
            <person name="Kim W."/>
        </authorList>
    </citation>
    <scope>NUCLEOTIDE SEQUENCE [LARGE SCALE GENOMIC DNA]</scope>
    <source>
        <tissue evidence="2">Muscle</tissue>
    </source>
</reference>
<keyword evidence="1" id="KW-0812">Transmembrane</keyword>
<keyword evidence="1" id="KW-0472">Membrane</keyword>
<proteinExistence type="predicted"/>
<evidence type="ECO:0000313" key="3">
    <source>
        <dbReference type="Proteomes" id="UP000324222"/>
    </source>
</evidence>
<gene>
    <name evidence="2" type="ORF">E2C01_095941</name>
</gene>
<keyword evidence="1" id="KW-1133">Transmembrane helix</keyword>
<dbReference type="Proteomes" id="UP000324222">
    <property type="component" value="Unassembled WGS sequence"/>
</dbReference>
<name>A0A5B7K5B6_PORTR</name>
<protein>
    <submittedName>
        <fullName evidence="2">Uncharacterized protein</fullName>
    </submittedName>
</protein>
<keyword evidence="3" id="KW-1185">Reference proteome</keyword>
<evidence type="ECO:0000256" key="1">
    <source>
        <dbReference type="SAM" id="Phobius"/>
    </source>
</evidence>
<organism evidence="2 3">
    <name type="scientific">Portunus trituberculatus</name>
    <name type="common">Swimming crab</name>
    <name type="synonym">Neptunus trituberculatus</name>
    <dbReference type="NCBI Taxonomy" id="210409"/>
    <lineage>
        <taxon>Eukaryota</taxon>
        <taxon>Metazoa</taxon>
        <taxon>Ecdysozoa</taxon>
        <taxon>Arthropoda</taxon>
        <taxon>Crustacea</taxon>
        <taxon>Multicrustacea</taxon>
        <taxon>Malacostraca</taxon>
        <taxon>Eumalacostraca</taxon>
        <taxon>Eucarida</taxon>
        <taxon>Decapoda</taxon>
        <taxon>Pleocyemata</taxon>
        <taxon>Brachyura</taxon>
        <taxon>Eubrachyura</taxon>
        <taxon>Portunoidea</taxon>
        <taxon>Portunidae</taxon>
        <taxon>Portuninae</taxon>
        <taxon>Portunus</taxon>
    </lineage>
</organism>